<sequence>MCFIPSFPSFIFSEQECSTKFWALYISTLHGPLPLLIHVSHASFQAFRGPSPHSGPG</sequence>
<name>A0A0E9VHV8_ANGAN</name>
<proteinExistence type="predicted"/>
<reference evidence="1" key="2">
    <citation type="journal article" date="2015" name="Fish Shellfish Immunol.">
        <title>Early steps in the European eel (Anguilla anguilla)-Vibrio vulnificus interaction in the gills: Role of the RtxA13 toxin.</title>
        <authorList>
            <person name="Callol A."/>
            <person name="Pajuelo D."/>
            <person name="Ebbesson L."/>
            <person name="Teles M."/>
            <person name="MacKenzie S."/>
            <person name="Amaro C."/>
        </authorList>
    </citation>
    <scope>NUCLEOTIDE SEQUENCE</scope>
</reference>
<evidence type="ECO:0000313" key="1">
    <source>
        <dbReference type="EMBL" id="JAH76778.1"/>
    </source>
</evidence>
<dbReference type="EMBL" id="GBXM01031799">
    <property type="protein sequence ID" value="JAH76778.1"/>
    <property type="molecule type" value="Transcribed_RNA"/>
</dbReference>
<accession>A0A0E9VHV8</accession>
<protein>
    <submittedName>
        <fullName evidence="1">Uncharacterized protein</fullName>
    </submittedName>
</protein>
<reference evidence="1" key="1">
    <citation type="submission" date="2014-11" db="EMBL/GenBank/DDBJ databases">
        <authorList>
            <person name="Amaro Gonzalez C."/>
        </authorList>
    </citation>
    <scope>NUCLEOTIDE SEQUENCE</scope>
</reference>
<dbReference type="AlphaFoldDB" id="A0A0E9VHV8"/>
<organism evidence="1">
    <name type="scientific">Anguilla anguilla</name>
    <name type="common">European freshwater eel</name>
    <name type="synonym">Muraena anguilla</name>
    <dbReference type="NCBI Taxonomy" id="7936"/>
    <lineage>
        <taxon>Eukaryota</taxon>
        <taxon>Metazoa</taxon>
        <taxon>Chordata</taxon>
        <taxon>Craniata</taxon>
        <taxon>Vertebrata</taxon>
        <taxon>Euteleostomi</taxon>
        <taxon>Actinopterygii</taxon>
        <taxon>Neopterygii</taxon>
        <taxon>Teleostei</taxon>
        <taxon>Anguilliformes</taxon>
        <taxon>Anguillidae</taxon>
        <taxon>Anguilla</taxon>
    </lineage>
</organism>